<protein>
    <submittedName>
        <fullName evidence="4">Acyltransferase family protein</fullName>
    </submittedName>
</protein>
<keyword evidence="4" id="KW-0012">Acyltransferase</keyword>
<evidence type="ECO:0000313" key="4">
    <source>
        <dbReference type="EMBL" id="QDU96180.1"/>
    </source>
</evidence>
<dbReference type="PANTHER" id="PTHR23028">
    <property type="entry name" value="ACETYLTRANSFERASE"/>
    <property type="match status" value="1"/>
</dbReference>
<dbReference type="Pfam" id="PF01757">
    <property type="entry name" value="Acyl_transf_3"/>
    <property type="match status" value="1"/>
</dbReference>
<feature type="transmembrane region" description="Helical" evidence="2">
    <location>
        <begin position="94"/>
        <end position="116"/>
    </location>
</feature>
<keyword evidence="2" id="KW-1133">Transmembrane helix</keyword>
<evidence type="ECO:0000313" key="5">
    <source>
        <dbReference type="Proteomes" id="UP000317648"/>
    </source>
</evidence>
<dbReference type="InterPro" id="IPR002656">
    <property type="entry name" value="Acyl_transf_3_dom"/>
</dbReference>
<feature type="transmembrane region" description="Helical" evidence="2">
    <location>
        <begin position="272"/>
        <end position="290"/>
    </location>
</feature>
<evidence type="ECO:0000256" key="1">
    <source>
        <dbReference type="SAM" id="MobiDB-lite"/>
    </source>
</evidence>
<dbReference type="KEGG" id="lcre:Pla8534_39990"/>
<feature type="domain" description="Acyltransferase 3" evidence="3">
    <location>
        <begin position="13"/>
        <end position="359"/>
    </location>
</feature>
<dbReference type="EMBL" id="CP036433">
    <property type="protein sequence ID" value="QDU96180.1"/>
    <property type="molecule type" value="Genomic_DNA"/>
</dbReference>
<feature type="transmembrane region" description="Helical" evidence="2">
    <location>
        <begin position="54"/>
        <end position="73"/>
    </location>
</feature>
<evidence type="ECO:0000256" key="2">
    <source>
        <dbReference type="SAM" id="Phobius"/>
    </source>
</evidence>
<feature type="transmembrane region" description="Helical" evidence="2">
    <location>
        <begin position="242"/>
        <end position="260"/>
    </location>
</feature>
<keyword evidence="2" id="KW-0472">Membrane</keyword>
<dbReference type="PANTHER" id="PTHR23028:SF53">
    <property type="entry name" value="ACYL_TRANSF_3 DOMAIN-CONTAINING PROTEIN"/>
    <property type="match status" value="1"/>
</dbReference>
<dbReference type="GO" id="GO:0016747">
    <property type="term" value="F:acyltransferase activity, transferring groups other than amino-acyl groups"/>
    <property type="evidence" value="ECO:0007669"/>
    <property type="project" value="InterPro"/>
</dbReference>
<accession>A0A518DWG5</accession>
<feature type="transmembrane region" description="Helical" evidence="2">
    <location>
        <begin position="15"/>
        <end position="34"/>
    </location>
</feature>
<feature type="transmembrane region" description="Helical" evidence="2">
    <location>
        <begin position="302"/>
        <end position="320"/>
    </location>
</feature>
<evidence type="ECO:0000259" key="3">
    <source>
        <dbReference type="Pfam" id="PF01757"/>
    </source>
</evidence>
<feature type="transmembrane region" description="Helical" evidence="2">
    <location>
        <begin position="190"/>
        <end position="211"/>
    </location>
</feature>
<proteinExistence type="predicted"/>
<dbReference type="InterPro" id="IPR050879">
    <property type="entry name" value="Acyltransferase_3"/>
</dbReference>
<feature type="transmembrane region" description="Helical" evidence="2">
    <location>
        <begin position="164"/>
        <end position="183"/>
    </location>
</feature>
<feature type="transmembrane region" description="Helical" evidence="2">
    <location>
        <begin position="340"/>
        <end position="359"/>
    </location>
</feature>
<name>A0A518DWG5_9BACT</name>
<gene>
    <name evidence="4" type="ORF">Pla8534_39990</name>
</gene>
<keyword evidence="5" id="KW-1185">Reference proteome</keyword>
<reference evidence="4 5" key="1">
    <citation type="submission" date="2019-02" db="EMBL/GenBank/DDBJ databases">
        <title>Deep-cultivation of Planctomycetes and their phenomic and genomic characterization uncovers novel biology.</title>
        <authorList>
            <person name="Wiegand S."/>
            <person name="Jogler M."/>
            <person name="Boedeker C."/>
            <person name="Pinto D."/>
            <person name="Vollmers J."/>
            <person name="Rivas-Marin E."/>
            <person name="Kohn T."/>
            <person name="Peeters S.H."/>
            <person name="Heuer A."/>
            <person name="Rast P."/>
            <person name="Oberbeckmann S."/>
            <person name="Bunk B."/>
            <person name="Jeske O."/>
            <person name="Meyerdierks A."/>
            <person name="Storesund J.E."/>
            <person name="Kallscheuer N."/>
            <person name="Luecker S."/>
            <person name="Lage O.M."/>
            <person name="Pohl T."/>
            <person name="Merkel B.J."/>
            <person name="Hornburger P."/>
            <person name="Mueller R.-W."/>
            <person name="Bruemmer F."/>
            <person name="Labrenz M."/>
            <person name="Spormann A.M."/>
            <person name="Op den Camp H."/>
            <person name="Overmann J."/>
            <person name="Amann R."/>
            <person name="Jetten M.S.M."/>
            <person name="Mascher T."/>
            <person name="Medema M.H."/>
            <person name="Devos D.P."/>
            <person name="Kaster A.-K."/>
            <person name="Ovreas L."/>
            <person name="Rohde M."/>
            <person name="Galperin M.Y."/>
            <person name="Jogler C."/>
        </authorList>
    </citation>
    <scope>NUCLEOTIDE SEQUENCE [LARGE SCALE GENOMIC DNA]</scope>
    <source>
        <strain evidence="4 5">Pla85_3_4</strain>
    </source>
</reference>
<dbReference type="GO" id="GO:0000271">
    <property type="term" value="P:polysaccharide biosynthetic process"/>
    <property type="evidence" value="ECO:0007669"/>
    <property type="project" value="TreeGrafter"/>
</dbReference>
<dbReference type="AlphaFoldDB" id="A0A518DWG5"/>
<feature type="region of interest" description="Disordered" evidence="1">
    <location>
        <begin position="372"/>
        <end position="396"/>
    </location>
</feature>
<dbReference type="Proteomes" id="UP000317648">
    <property type="component" value="Chromosome"/>
</dbReference>
<sequence length="396" mass="44738">MDLDRPIARYQMLDVWRGLACLSIIVCHSIFYCMPGTTEGDGIWELLLWLCSKAWIGVPAFFVISGYCIAASADAPRRRTEPAKNFAWRRMLRIYPPLWAYLVLTAVAVMLMEYWWTGIYSDHNYQLRTPDQLTLWQWLGNFTLTESWRYHLLGSAQEFYGGQLWTLCYEEQFYLLVAALMTFCRGRTLFAALAGVTALVAVAGVFSPMSYLQVQGFFFDGAWLQFAAGVAVYFALHRANRLEYWGIVSLLAIALAWQFVGPSSVMYSPRPGMRILAFGFALLLLVMHRFDARLAALPVMKPIAWVGVMCYSIYLIHWPVVKPISHIFFEEGWSTPAETVLVVVPVCLAASLAAGWLFYHTIEKRFIGSRSAPAPTKAPEETNFPTPSTPQPSLGA</sequence>
<organism evidence="4 5">
    <name type="scientific">Lignipirellula cremea</name>
    <dbReference type="NCBI Taxonomy" id="2528010"/>
    <lineage>
        <taxon>Bacteria</taxon>
        <taxon>Pseudomonadati</taxon>
        <taxon>Planctomycetota</taxon>
        <taxon>Planctomycetia</taxon>
        <taxon>Pirellulales</taxon>
        <taxon>Pirellulaceae</taxon>
        <taxon>Lignipirellula</taxon>
    </lineage>
</organism>
<feature type="transmembrane region" description="Helical" evidence="2">
    <location>
        <begin position="217"/>
        <end position="235"/>
    </location>
</feature>
<dbReference type="GO" id="GO:0016020">
    <property type="term" value="C:membrane"/>
    <property type="evidence" value="ECO:0007669"/>
    <property type="project" value="TreeGrafter"/>
</dbReference>
<keyword evidence="4" id="KW-0808">Transferase</keyword>
<keyword evidence="2" id="KW-0812">Transmembrane</keyword>
<dbReference type="RefSeq" id="WP_197442399.1">
    <property type="nucleotide sequence ID" value="NZ_CP036433.1"/>
</dbReference>